<evidence type="ECO:0000313" key="2">
    <source>
        <dbReference type="Proteomes" id="UP000461288"/>
    </source>
</evidence>
<evidence type="ECO:0000313" key="1">
    <source>
        <dbReference type="EMBL" id="MWK60560.1"/>
    </source>
</evidence>
<comment type="caution">
    <text evidence="1">The sequence shown here is derived from an EMBL/GenBank/DDBJ whole genome shotgun (WGS) entry which is preliminary data.</text>
</comment>
<proteinExistence type="predicted"/>
<dbReference type="Proteomes" id="UP000461288">
    <property type="component" value="Unassembled WGS sequence"/>
</dbReference>
<dbReference type="InterPro" id="IPR013078">
    <property type="entry name" value="His_Pase_superF_clade-1"/>
</dbReference>
<organism evidence="1 2">
    <name type="scientific">Metapseudomonas otitidis</name>
    <dbReference type="NCBI Taxonomy" id="319939"/>
    <lineage>
        <taxon>Bacteria</taxon>
        <taxon>Pseudomonadati</taxon>
        <taxon>Pseudomonadota</taxon>
        <taxon>Gammaproteobacteria</taxon>
        <taxon>Pseudomonadales</taxon>
        <taxon>Pseudomonadaceae</taxon>
        <taxon>Metapseudomonas</taxon>
    </lineage>
</organism>
<dbReference type="InterPro" id="IPR029033">
    <property type="entry name" value="His_PPase_superfam"/>
</dbReference>
<dbReference type="SUPFAM" id="SSF53254">
    <property type="entry name" value="Phosphoglycerate mutase-like"/>
    <property type="match status" value="1"/>
</dbReference>
<feature type="non-terminal residue" evidence="1">
    <location>
        <position position="1"/>
    </location>
</feature>
<dbReference type="EMBL" id="WTFN01000618">
    <property type="protein sequence ID" value="MWK60560.1"/>
    <property type="molecule type" value="Genomic_DNA"/>
</dbReference>
<reference evidence="1 2" key="1">
    <citation type="submission" date="2019-12" db="EMBL/GenBank/DDBJ databases">
        <title>Draft genome sequence of Pseudomonas otitidis recovered from a chicken carcass.</title>
        <authorList>
            <person name="Vieira T.R."/>
            <person name="Oliviera E.F.C."/>
            <person name="Silva N.M.V."/>
            <person name="Sambrano G.E."/>
            <person name="Cibulski S.P."/>
            <person name="Cardoso M.R.I."/>
        </authorList>
    </citation>
    <scope>NUCLEOTIDE SEQUENCE [LARGE SCALE GENOMIC DNA]</scope>
    <source>
        <strain evidence="1 2">25_K</strain>
    </source>
</reference>
<protein>
    <submittedName>
        <fullName evidence="1">Histidine phosphatase family protein</fullName>
    </submittedName>
</protein>
<dbReference type="Gene3D" id="3.40.50.1240">
    <property type="entry name" value="Phosphoglycerate mutase-like"/>
    <property type="match status" value="1"/>
</dbReference>
<feature type="non-terminal residue" evidence="1">
    <location>
        <position position="102"/>
    </location>
</feature>
<name>A0A7X3KX73_9GAMM</name>
<sequence>GDPDYVHDTLTEKGHREAALLAERASEMNLGSCYVSPLGRAQATADYSMKKLGITAETLEWLKEFPAKIDLSKVTWLRSAYPNTVSQYGSYTSRIVWDIVPS</sequence>
<accession>A0A7X3KX73</accession>
<gene>
    <name evidence="1" type="ORF">GO594_31810</name>
</gene>
<dbReference type="AlphaFoldDB" id="A0A7X3KX73"/>
<dbReference type="Pfam" id="PF00300">
    <property type="entry name" value="His_Phos_1"/>
    <property type="match status" value="1"/>
</dbReference>